<accession>A0AAD5REA8</accession>
<name>A0AAD5REA8_PARTN</name>
<protein>
    <submittedName>
        <fullName evidence="2">Uncharacterized protein</fullName>
    </submittedName>
</protein>
<feature type="region of interest" description="Disordered" evidence="1">
    <location>
        <begin position="54"/>
        <end position="80"/>
    </location>
</feature>
<organism evidence="2 3">
    <name type="scientific">Parelaphostrongylus tenuis</name>
    <name type="common">Meningeal worm</name>
    <dbReference type="NCBI Taxonomy" id="148309"/>
    <lineage>
        <taxon>Eukaryota</taxon>
        <taxon>Metazoa</taxon>
        <taxon>Ecdysozoa</taxon>
        <taxon>Nematoda</taxon>
        <taxon>Chromadorea</taxon>
        <taxon>Rhabditida</taxon>
        <taxon>Rhabditina</taxon>
        <taxon>Rhabditomorpha</taxon>
        <taxon>Strongyloidea</taxon>
        <taxon>Metastrongylidae</taxon>
        <taxon>Parelaphostrongylus</taxon>
    </lineage>
</organism>
<keyword evidence="3" id="KW-1185">Reference proteome</keyword>
<dbReference type="EMBL" id="JAHQIW010007217">
    <property type="protein sequence ID" value="KAJ1373019.1"/>
    <property type="molecule type" value="Genomic_DNA"/>
</dbReference>
<dbReference type="AlphaFoldDB" id="A0AAD5REA8"/>
<dbReference type="Proteomes" id="UP001196413">
    <property type="component" value="Unassembled WGS sequence"/>
</dbReference>
<evidence type="ECO:0000313" key="3">
    <source>
        <dbReference type="Proteomes" id="UP001196413"/>
    </source>
</evidence>
<comment type="caution">
    <text evidence="2">The sequence shown here is derived from an EMBL/GenBank/DDBJ whole genome shotgun (WGS) entry which is preliminary data.</text>
</comment>
<reference evidence="2" key="1">
    <citation type="submission" date="2021-06" db="EMBL/GenBank/DDBJ databases">
        <title>Parelaphostrongylus tenuis whole genome reference sequence.</title>
        <authorList>
            <person name="Garwood T.J."/>
            <person name="Larsen P.A."/>
            <person name="Fountain-Jones N.M."/>
            <person name="Garbe J.R."/>
            <person name="Macchietto M.G."/>
            <person name="Kania S.A."/>
            <person name="Gerhold R.W."/>
            <person name="Richards J.E."/>
            <person name="Wolf T.M."/>
        </authorList>
    </citation>
    <scope>NUCLEOTIDE SEQUENCE</scope>
    <source>
        <strain evidence="2">MNPRO001-30</strain>
        <tissue evidence="2">Meninges</tissue>
    </source>
</reference>
<evidence type="ECO:0000313" key="2">
    <source>
        <dbReference type="EMBL" id="KAJ1373019.1"/>
    </source>
</evidence>
<proteinExistence type="predicted"/>
<gene>
    <name evidence="2" type="ORF">KIN20_035343</name>
</gene>
<sequence length="110" mass="12913">MAGYLTRRKGDEWTKRAVDWIPRDCKCLLRRPRKRRADEFVAKSNVNYLHLQMSTSMDSRNEPREGHNAQNRPPPWTTVARERNKCYAATRTTSEDGPFSTKYQVIVARN</sequence>
<evidence type="ECO:0000256" key="1">
    <source>
        <dbReference type="SAM" id="MobiDB-lite"/>
    </source>
</evidence>